<organism evidence="8 9">
    <name type="scientific">Desulfobulbus propionicus (strain ATCC 33891 / DSM 2032 / VKM B-1956 / 1pr3)</name>
    <dbReference type="NCBI Taxonomy" id="577650"/>
    <lineage>
        <taxon>Bacteria</taxon>
        <taxon>Pseudomonadati</taxon>
        <taxon>Thermodesulfobacteriota</taxon>
        <taxon>Desulfobulbia</taxon>
        <taxon>Desulfobulbales</taxon>
        <taxon>Desulfobulbaceae</taxon>
        <taxon>Desulfobulbus</taxon>
    </lineage>
</organism>
<dbReference type="Gene3D" id="2.40.240.10">
    <property type="entry name" value="Ribosomal Protein L25, Chain P"/>
    <property type="match status" value="1"/>
</dbReference>
<dbReference type="InterPro" id="IPR020930">
    <property type="entry name" value="Ribosomal_uL5_bac-type"/>
</dbReference>
<dbReference type="EMBL" id="CP002364">
    <property type="protein sequence ID" value="ADW18620.1"/>
    <property type="molecule type" value="Genomic_DNA"/>
</dbReference>
<feature type="domain" description="Large ribosomal subunit protein bL25 L25" evidence="6">
    <location>
        <begin position="9"/>
        <end position="96"/>
    </location>
</feature>
<dbReference type="InterPro" id="IPR029751">
    <property type="entry name" value="Ribosomal_L25_dom"/>
</dbReference>
<dbReference type="SUPFAM" id="SSF50715">
    <property type="entry name" value="Ribosomal protein L25-like"/>
    <property type="match status" value="1"/>
</dbReference>
<dbReference type="GO" id="GO:0003735">
    <property type="term" value="F:structural constituent of ribosome"/>
    <property type="evidence" value="ECO:0007669"/>
    <property type="project" value="InterPro"/>
</dbReference>
<proteinExistence type="inferred from homology"/>
<dbReference type="KEGG" id="dpr:Despr_2482"/>
<dbReference type="Pfam" id="PF01386">
    <property type="entry name" value="Ribosomal_L25p"/>
    <property type="match status" value="1"/>
</dbReference>
<evidence type="ECO:0000313" key="8">
    <source>
        <dbReference type="EMBL" id="ADW18620.1"/>
    </source>
</evidence>
<sequence length="185" mass="20085">MLQVNVESSVRTVFGKGPMRQLRMQSITPANLYSGGNKSVSLQVETAKLYKSLLFIHGRNAVITLKIEGDDKGERHVLVQEIQKAPVTGSLLHVDFLEIDLNKAAKFTVPVEYVGTAKGVDLGGELQVFRDSVQLRGCPLDIPDVIQVDITPLEQGGAGITYGDLPLPEKVEMLEKASTVCVAVQ</sequence>
<evidence type="ECO:0000259" key="7">
    <source>
        <dbReference type="Pfam" id="PF14693"/>
    </source>
</evidence>
<name>A0A7U3YNG9_DESPD</name>
<keyword evidence="9" id="KW-1185">Reference proteome</keyword>
<evidence type="ECO:0000256" key="3">
    <source>
        <dbReference type="ARBA" id="ARBA00022980"/>
    </source>
</evidence>
<keyword evidence="4 5" id="KW-0687">Ribonucleoprotein</keyword>
<comment type="subunit">
    <text evidence="5">Part of the 50S ribosomal subunit; part of the 5S rRNA/L5/L18/L25 subcomplex. Contacts the 5S rRNA. Binds to the 5S rRNA independently of L5 and L18.</text>
</comment>
<keyword evidence="2 5" id="KW-0694">RNA-binding</keyword>
<evidence type="ECO:0000313" key="9">
    <source>
        <dbReference type="Proteomes" id="UP000006365"/>
    </source>
</evidence>
<evidence type="ECO:0000256" key="5">
    <source>
        <dbReference type="HAMAP-Rule" id="MF_01334"/>
    </source>
</evidence>
<dbReference type="Pfam" id="PF14693">
    <property type="entry name" value="Ribosomal_TL5_C"/>
    <property type="match status" value="1"/>
</dbReference>
<dbReference type="InterPro" id="IPR001021">
    <property type="entry name" value="Ribosomal_bL25_long"/>
</dbReference>
<feature type="domain" description="Large ribosomal subunit protein bL25 beta" evidence="7">
    <location>
        <begin position="106"/>
        <end position="184"/>
    </location>
</feature>
<accession>A0A7U3YNG9</accession>
<dbReference type="InterPro" id="IPR020056">
    <property type="entry name" value="Rbsml_bL25/Gln-tRNA_synth_N"/>
</dbReference>
<dbReference type="PANTHER" id="PTHR33284">
    <property type="entry name" value="RIBOSOMAL PROTEIN L25/GLN-TRNA SYNTHETASE, ANTI-CODON-BINDING DOMAIN-CONTAINING PROTEIN"/>
    <property type="match status" value="1"/>
</dbReference>
<evidence type="ECO:0000256" key="1">
    <source>
        <dbReference type="ARBA" id="ARBA00022730"/>
    </source>
</evidence>
<evidence type="ECO:0000259" key="6">
    <source>
        <dbReference type="Pfam" id="PF01386"/>
    </source>
</evidence>
<dbReference type="GO" id="GO:0008097">
    <property type="term" value="F:5S rRNA binding"/>
    <property type="evidence" value="ECO:0007669"/>
    <property type="project" value="InterPro"/>
</dbReference>
<dbReference type="InterPro" id="IPR011035">
    <property type="entry name" value="Ribosomal_bL25/Gln-tRNA_synth"/>
</dbReference>
<evidence type="ECO:0000256" key="4">
    <source>
        <dbReference type="ARBA" id="ARBA00023274"/>
    </source>
</evidence>
<dbReference type="NCBIfam" id="TIGR00731">
    <property type="entry name" value="bL25_bact_ctc"/>
    <property type="match status" value="1"/>
</dbReference>
<dbReference type="Proteomes" id="UP000006365">
    <property type="component" value="Chromosome"/>
</dbReference>
<comment type="similarity">
    <text evidence="5">Belongs to the bacterial ribosomal protein bL25 family. CTC subfamily.</text>
</comment>
<dbReference type="GO" id="GO:0022625">
    <property type="term" value="C:cytosolic large ribosomal subunit"/>
    <property type="evidence" value="ECO:0007669"/>
    <property type="project" value="TreeGrafter"/>
</dbReference>
<gene>
    <name evidence="5" type="primary">rplY</name>
    <name evidence="5" type="synonym">ctc</name>
    <name evidence="8" type="ordered locus">Despr_2482</name>
</gene>
<dbReference type="RefSeq" id="WP_015725146.1">
    <property type="nucleotide sequence ID" value="NC_014972.1"/>
</dbReference>
<dbReference type="AlphaFoldDB" id="A0A7U3YNG9"/>
<dbReference type="InterPro" id="IPR037121">
    <property type="entry name" value="Ribosomal_bL25_C"/>
</dbReference>
<dbReference type="CDD" id="cd00495">
    <property type="entry name" value="Ribosomal_L25_TL5_CTC"/>
    <property type="match status" value="1"/>
</dbReference>
<protein>
    <recommendedName>
        <fullName evidence="5">Large ribosomal subunit protein bL25</fullName>
    </recommendedName>
    <alternativeName>
        <fullName evidence="5">General stress protein CTC</fullName>
    </alternativeName>
</protein>
<dbReference type="InterPro" id="IPR020057">
    <property type="entry name" value="Ribosomal_bL25_b-dom"/>
</dbReference>
<dbReference type="PANTHER" id="PTHR33284:SF1">
    <property type="entry name" value="RIBOSOMAL PROTEIN L25_GLN-TRNA SYNTHETASE, ANTI-CODON-BINDING DOMAIN-CONTAINING PROTEIN"/>
    <property type="match status" value="1"/>
</dbReference>
<evidence type="ECO:0000256" key="2">
    <source>
        <dbReference type="ARBA" id="ARBA00022884"/>
    </source>
</evidence>
<reference evidence="8 9" key="1">
    <citation type="journal article" date="2011" name="Stand. Genomic Sci.">
        <title>Complete genome sequence of Desulfobulbus propionicus type strain (1pr3).</title>
        <authorList>
            <person name="Pagani I."/>
            <person name="Lapidus A."/>
            <person name="Nolan M."/>
            <person name="Lucas S."/>
            <person name="Hammon N."/>
            <person name="Deshpande S."/>
            <person name="Cheng J.F."/>
            <person name="Chertkov O."/>
            <person name="Davenport K."/>
            <person name="Tapia R."/>
            <person name="Han C."/>
            <person name="Goodwin L."/>
            <person name="Pitluck S."/>
            <person name="Liolios K."/>
            <person name="Mavromatis K."/>
            <person name="Ivanova N."/>
            <person name="Mikhailova N."/>
            <person name="Pati A."/>
            <person name="Chen A."/>
            <person name="Palaniappan K."/>
            <person name="Land M."/>
            <person name="Hauser L."/>
            <person name="Chang Y.J."/>
            <person name="Jeffries C.D."/>
            <person name="Detter J.C."/>
            <person name="Brambilla E."/>
            <person name="Kannan K.P."/>
            <person name="Djao O.D."/>
            <person name="Rohde M."/>
            <person name="Pukall R."/>
            <person name="Spring S."/>
            <person name="Goker M."/>
            <person name="Sikorski J."/>
            <person name="Woyke T."/>
            <person name="Bristow J."/>
            <person name="Eisen J.A."/>
            <person name="Markowitz V."/>
            <person name="Hugenholtz P."/>
            <person name="Kyrpides N.C."/>
            <person name="Klenk H.P."/>
        </authorList>
    </citation>
    <scope>NUCLEOTIDE SEQUENCE [LARGE SCALE GENOMIC DNA]</scope>
    <source>
        <strain evidence="9">ATCC 33891 / DSM 2032 / 1pr3</strain>
    </source>
</reference>
<keyword evidence="1 5" id="KW-0699">rRNA-binding</keyword>
<comment type="function">
    <text evidence="5">This is one of the proteins that binds to the 5S RNA in the ribosome where it forms part of the central protuberance.</text>
</comment>
<dbReference type="HAMAP" id="MF_01334">
    <property type="entry name" value="Ribosomal_bL25_CTC"/>
    <property type="match status" value="1"/>
</dbReference>
<keyword evidence="3 5" id="KW-0689">Ribosomal protein</keyword>
<dbReference type="GO" id="GO:0006412">
    <property type="term" value="P:translation"/>
    <property type="evidence" value="ECO:0007669"/>
    <property type="project" value="UniProtKB-UniRule"/>
</dbReference>
<dbReference type="Gene3D" id="2.170.120.20">
    <property type="entry name" value="Ribosomal protein L25, beta domain"/>
    <property type="match status" value="1"/>
</dbReference>